<organism evidence="1 2">
    <name type="scientific">Meloidogyne enterolobii</name>
    <name type="common">Root-knot nematode worm</name>
    <name type="synonym">Meloidogyne mayaguensis</name>
    <dbReference type="NCBI Taxonomy" id="390850"/>
    <lineage>
        <taxon>Eukaryota</taxon>
        <taxon>Metazoa</taxon>
        <taxon>Ecdysozoa</taxon>
        <taxon>Nematoda</taxon>
        <taxon>Chromadorea</taxon>
        <taxon>Rhabditida</taxon>
        <taxon>Tylenchina</taxon>
        <taxon>Tylenchomorpha</taxon>
        <taxon>Tylenchoidea</taxon>
        <taxon>Meloidogynidae</taxon>
        <taxon>Meloidogyninae</taxon>
        <taxon>Meloidogyne</taxon>
    </lineage>
</organism>
<sequence length="52" mass="6146">MVLITNFLKSTFYNISKGMHLVLFYMKFFTEEGSIVLNYKSTVVLTKLKMYL</sequence>
<name>A0A6V7USB1_MELEN</name>
<protein>
    <submittedName>
        <fullName evidence="1">Uncharacterized protein</fullName>
    </submittedName>
</protein>
<dbReference type="EMBL" id="CAJEWN010000105">
    <property type="protein sequence ID" value="CAD2164752.1"/>
    <property type="molecule type" value="Genomic_DNA"/>
</dbReference>
<reference evidence="1 2" key="1">
    <citation type="submission" date="2020-08" db="EMBL/GenBank/DDBJ databases">
        <authorList>
            <person name="Koutsovoulos G."/>
            <person name="Danchin GJ E."/>
        </authorList>
    </citation>
    <scope>NUCLEOTIDE SEQUENCE [LARGE SCALE GENOMIC DNA]</scope>
</reference>
<dbReference type="AlphaFoldDB" id="A0A6V7USB1"/>
<comment type="caution">
    <text evidence="1">The sequence shown here is derived from an EMBL/GenBank/DDBJ whole genome shotgun (WGS) entry which is preliminary data.</text>
</comment>
<proteinExistence type="predicted"/>
<dbReference type="Proteomes" id="UP000580250">
    <property type="component" value="Unassembled WGS sequence"/>
</dbReference>
<accession>A0A6V7USB1</accession>
<evidence type="ECO:0000313" key="1">
    <source>
        <dbReference type="EMBL" id="CAD2164752.1"/>
    </source>
</evidence>
<evidence type="ECO:0000313" key="2">
    <source>
        <dbReference type="Proteomes" id="UP000580250"/>
    </source>
</evidence>
<gene>
    <name evidence="1" type="ORF">MENT_LOCUS16747</name>
</gene>